<accession>A0A061F6N9</accession>
<proteinExistence type="predicted"/>
<dbReference type="Proteomes" id="UP000026915">
    <property type="component" value="Chromosome 7"/>
</dbReference>
<dbReference type="EMBL" id="CM001885">
    <property type="protein sequence ID" value="EOY12681.1"/>
    <property type="molecule type" value="Genomic_DNA"/>
</dbReference>
<name>A0A061F6N9_THECC</name>
<reference evidence="1 2" key="1">
    <citation type="journal article" date="2013" name="Genome Biol.">
        <title>The genome sequence of the most widely cultivated cacao type and its use to identify candidate genes regulating pod color.</title>
        <authorList>
            <person name="Motamayor J.C."/>
            <person name="Mockaitis K."/>
            <person name="Schmutz J."/>
            <person name="Haiminen N."/>
            <person name="Iii D.L."/>
            <person name="Cornejo O."/>
            <person name="Findley S.D."/>
            <person name="Zheng P."/>
            <person name="Utro F."/>
            <person name="Royaert S."/>
            <person name="Saski C."/>
            <person name="Jenkins J."/>
            <person name="Podicheti R."/>
            <person name="Zhao M."/>
            <person name="Scheffler B.E."/>
            <person name="Stack J.C."/>
            <person name="Feltus F.A."/>
            <person name="Mustiga G.M."/>
            <person name="Amores F."/>
            <person name="Phillips W."/>
            <person name="Marelli J.P."/>
            <person name="May G.D."/>
            <person name="Shapiro H."/>
            <person name="Ma J."/>
            <person name="Bustamante C.D."/>
            <person name="Schnell R.J."/>
            <person name="Main D."/>
            <person name="Gilbert D."/>
            <person name="Parida L."/>
            <person name="Kuhn D.N."/>
        </authorList>
    </citation>
    <scope>NUCLEOTIDE SEQUENCE [LARGE SCALE GENOMIC DNA]</scope>
    <source>
        <strain evidence="2">cv. Matina 1-6</strain>
    </source>
</reference>
<keyword evidence="2" id="KW-1185">Reference proteome</keyword>
<dbReference type="HOGENOM" id="CLU_2502477_0_0_1"/>
<dbReference type="InParanoid" id="A0A061F6N9"/>
<evidence type="ECO:0000313" key="2">
    <source>
        <dbReference type="Proteomes" id="UP000026915"/>
    </source>
</evidence>
<sequence>MGRKDKIGDSHVEGITQVAKMLGFQMIHMVLKWWEHRWRAGCKFPSVQTLICGQFSSFPYFMRTYAVIAYSCHSLTISCSHSTCMA</sequence>
<protein>
    <submittedName>
        <fullName evidence="1">Uncharacterized protein</fullName>
    </submittedName>
</protein>
<dbReference type="Gramene" id="EOY12681">
    <property type="protein sequence ID" value="EOY12681"/>
    <property type="gene ID" value="TCM_031184"/>
</dbReference>
<organism evidence="1 2">
    <name type="scientific">Theobroma cacao</name>
    <name type="common">Cacao</name>
    <name type="synonym">Cocoa</name>
    <dbReference type="NCBI Taxonomy" id="3641"/>
    <lineage>
        <taxon>Eukaryota</taxon>
        <taxon>Viridiplantae</taxon>
        <taxon>Streptophyta</taxon>
        <taxon>Embryophyta</taxon>
        <taxon>Tracheophyta</taxon>
        <taxon>Spermatophyta</taxon>
        <taxon>Magnoliopsida</taxon>
        <taxon>eudicotyledons</taxon>
        <taxon>Gunneridae</taxon>
        <taxon>Pentapetalae</taxon>
        <taxon>rosids</taxon>
        <taxon>malvids</taxon>
        <taxon>Malvales</taxon>
        <taxon>Malvaceae</taxon>
        <taxon>Byttnerioideae</taxon>
        <taxon>Theobroma</taxon>
    </lineage>
</organism>
<gene>
    <name evidence="1" type="ORF">TCM_031184</name>
</gene>
<dbReference type="AlphaFoldDB" id="A0A061F6N9"/>
<evidence type="ECO:0000313" key="1">
    <source>
        <dbReference type="EMBL" id="EOY12681.1"/>
    </source>
</evidence>